<reference evidence="2 3" key="2">
    <citation type="submission" date="2014-03" db="EMBL/GenBank/DDBJ databases">
        <title>The Genome Sequence of Anncaliia algerae insect isolate PRA339.</title>
        <authorList>
            <consortium name="The Broad Institute Genome Sequencing Platform"/>
            <consortium name="The Broad Institute Genome Sequencing Center for Infectious Disease"/>
            <person name="Cuomo C."/>
            <person name="Becnel J."/>
            <person name="Sanscrainte N."/>
            <person name="Walker B."/>
            <person name="Young S.K."/>
            <person name="Zeng Q."/>
            <person name="Gargeya S."/>
            <person name="Fitzgerald M."/>
            <person name="Haas B."/>
            <person name="Abouelleil A."/>
            <person name="Alvarado L."/>
            <person name="Arachchi H.M."/>
            <person name="Berlin A.M."/>
            <person name="Chapman S.B."/>
            <person name="Dewar J."/>
            <person name="Goldberg J."/>
            <person name="Griggs A."/>
            <person name="Gujja S."/>
            <person name="Hansen M."/>
            <person name="Howarth C."/>
            <person name="Imamovic A."/>
            <person name="Larimer J."/>
            <person name="McCowan C."/>
            <person name="Murphy C."/>
            <person name="Neiman D."/>
            <person name="Pearson M."/>
            <person name="Priest M."/>
            <person name="Roberts A."/>
            <person name="Saif S."/>
            <person name="Shea T."/>
            <person name="Sisk P."/>
            <person name="Sykes S."/>
            <person name="Wortman J."/>
            <person name="Nusbaum C."/>
            <person name="Birren B."/>
        </authorList>
    </citation>
    <scope>NUCLEOTIDE SEQUENCE [LARGE SCALE GENOMIC DNA]</scope>
    <source>
        <strain evidence="2 3">PRA339</strain>
    </source>
</reference>
<feature type="domain" description="ISXO2-like transposase" evidence="1">
    <location>
        <begin position="2"/>
        <end position="118"/>
    </location>
</feature>
<evidence type="ECO:0000259" key="1">
    <source>
        <dbReference type="SMART" id="SM01126"/>
    </source>
</evidence>
<feature type="non-terminal residue" evidence="2">
    <location>
        <position position="1"/>
    </location>
</feature>
<accession>A0A059F006</accession>
<dbReference type="Pfam" id="PF12762">
    <property type="entry name" value="DDE_Tnp_IS1595"/>
    <property type="match status" value="1"/>
</dbReference>
<name>A0A059F006_9MICR</name>
<dbReference type="VEuPathDB" id="MicrosporidiaDB:H312_02271"/>
<dbReference type="AlphaFoldDB" id="A0A059F006"/>
<dbReference type="SMART" id="SM01126">
    <property type="entry name" value="DDE_Tnp_IS1595"/>
    <property type="match status" value="1"/>
</dbReference>
<dbReference type="PANTHER" id="PTHR47163:SF2">
    <property type="entry name" value="SI:DKEY-17M8.2"/>
    <property type="match status" value="1"/>
</dbReference>
<evidence type="ECO:0000313" key="3">
    <source>
        <dbReference type="Proteomes" id="UP000030655"/>
    </source>
</evidence>
<reference evidence="3" key="1">
    <citation type="submission" date="2013-02" db="EMBL/GenBank/DDBJ databases">
        <authorList>
            <consortium name="The Broad Institute Genome Sequencing Platform"/>
            <person name="Cuomo C."/>
            <person name="Becnel J."/>
            <person name="Sanscrainte N."/>
            <person name="Walker B."/>
            <person name="Young S.K."/>
            <person name="Zeng Q."/>
            <person name="Gargeya S."/>
            <person name="Fitzgerald M."/>
            <person name="Haas B."/>
            <person name="Abouelleil A."/>
            <person name="Alvarado L."/>
            <person name="Arachchi H.M."/>
            <person name="Berlin A.M."/>
            <person name="Chapman S.B."/>
            <person name="Dewar J."/>
            <person name="Goldberg J."/>
            <person name="Griggs A."/>
            <person name="Gujja S."/>
            <person name="Hansen M."/>
            <person name="Howarth C."/>
            <person name="Imamovic A."/>
            <person name="Larimer J."/>
            <person name="McCowan C."/>
            <person name="Murphy C."/>
            <person name="Neiman D."/>
            <person name="Pearson M."/>
            <person name="Priest M."/>
            <person name="Roberts A."/>
            <person name="Saif S."/>
            <person name="Shea T."/>
            <person name="Sisk P."/>
            <person name="Sykes S."/>
            <person name="Wortman J."/>
            <person name="Nusbaum C."/>
            <person name="Birren B."/>
        </authorList>
    </citation>
    <scope>NUCLEOTIDE SEQUENCE [LARGE SCALE GENOMIC DNA]</scope>
    <source>
        <strain evidence="3">PRA339</strain>
    </source>
</reference>
<proteinExistence type="predicted"/>
<evidence type="ECO:0000313" key="2">
    <source>
        <dbReference type="EMBL" id="KCZ80334.1"/>
    </source>
</evidence>
<keyword evidence="3" id="KW-1185">Reference proteome</keyword>
<dbReference type="InterPro" id="IPR024445">
    <property type="entry name" value="Tnp_ISXO2-like"/>
</dbReference>
<sequence>QAQWVFGMIERNSKKCVLLPVPDRSANTLIPLINQYILPGSTIISDCWTSYNRIEENDTFSHLTVNHSYNFLNPEDNLIHTQNIENCWLHAKNKLKRQYGTRREMLEGYLYEFMFKRKYEKNKRLKQLIIILRTVFR</sequence>
<dbReference type="PANTHER" id="PTHR47163">
    <property type="entry name" value="DDE_TNP_IS1595 DOMAIN-CONTAINING PROTEIN"/>
    <property type="match status" value="1"/>
</dbReference>
<gene>
    <name evidence="2" type="ORF">H312_02271</name>
</gene>
<dbReference type="OrthoDB" id="8597234at2759"/>
<organism evidence="2 3">
    <name type="scientific">Anncaliia algerae PRA339</name>
    <dbReference type="NCBI Taxonomy" id="1288291"/>
    <lineage>
        <taxon>Eukaryota</taxon>
        <taxon>Fungi</taxon>
        <taxon>Fungi incertae sedis</taxon>
        <taxon>Microsporidia</taxon>
        <taxon>Tubulinosematoidea</taxon>
        <taxon>Tubulinosematidae</taxon>
        <taxon>Anncaliia</taxon>
    </lineage>
</organism>
<dbReference type="NCBIfam" id="NF033547">
    <property type="entry name" value="transpos_IS1595"/>
    <property type="match status" value="1"/>
</dbReference>
<dbReference type="InterPro" id="IPR053164">
    <property type="entry name" value="IS1016-like_transposase"/>
</dbReference>
<protein>
    <recommendedName>
        <fullName evidence="1">ISXO2-like transposase domain-containing protein</fullName>
    </recommendedName>
</protein>
<dbReference type="HOGENOM" id="CLU_044348_6_0_1"/>
<dbReference type="STRING" id="1288291.A0A059F006"/>
<dbReference type="Proteomes" id="UP000030655">
    <property type="component" value="Unassembled WGS sequence"/>
</dbReference>
<dbReference type="EMBL" id="KK365187">
    <property type="protein sequence ID" value="KCZ80334.1"/>
    <property type="molecule type" value="Genomic_DNA"/>
</dbReference>